<dbReference type="Proteomes" id="UP000231382">
    <property type="component" value="Unassembled WGS sequence"/>
</dbReference>
<keyword evidence="4 7" id="KW-1133">Transmembrane helix</keyword>
<comment type="subcellular location">
    <subcellularLocation>
        <location evidence="1">Cell membrane</location>
        <topology evidence="1">Multi-pass membrane protein</topology>
    </subcellularLocation>
</comment>
<evidence type="ECO:0000256" key="7">
    <source>
        <dbReference type="SAM" id="Phobius"/>
    </source>
</evidence>
<reference evidence="11" key="1">
    <citation type="submission" date="2017-09" db="EMBL/GenBank/DDBJ databases">
        <title>Depth-based differentiation of microbial function through sediment-hosted aquifers and enrichment of novel symbionts in the deep terrestrial subsurface.</title>
        <authorList>
            <person name="Probst A.J."/>
            <person name="Ladd B."/>
            <person name="Jarett J.K."/>
            <person name="Geller-Mcgrath D.E."/>
            <person name="Sieber C.M.K."/>
            <person name="Emerson J.B."/>
            <person name="Anantharaman K."/>
            <person name="Thomas B.C."/>
            <person name="Malmstrom R."/>
            <person name="Stieglmeier M."/>
            <person name="Klingl A."/>
            <person name="Woyke T."/>
            <person name="Ryan C.M."/>
            <person name="Banfield J.F."/>
        </authorList>
    </citation>
    <scope>NUCLEOTIDE SEQUENCE [LARGE SCALE GENOMIC DNA]</scope>
</reference>
<dbReference type="InterPro" id="IPR025857">
    <property type="entry name" value="MacB_PCD"/>
</dbReference>
<comment type="caution">
    <text evidence="10">The sequence shown here is derived from an EMBL/GenBank/DDBJ whole genome shotgun (WGS) entry which is preliminary data.</text>
</comment>
<feature type="transmembrane region" description="Helical" evidence="7">
    <location>
        <begin position="392"/>
        <end position="414"/>
    </location>
</feature>
<feature type="domain" description="ABC3 transporter permease C-terminal" evidence="8">
    <location>
        <begin position="343"/>
        <end position="467"/>
    </location>
</feature>
<evidence type="ECO:0000259" key="9">
    <source>
        <dbReference type="Pfam" id="PF12704"/>
    </source>
</evidence>
<feature type="transmembrane region" description="Helical" evidence="7">
    <location>
        <begin position="434"/>
        <end position="456"/>
    </location>
</feature>
<dbReference type="PANTHER" id="PTHR30572:SF4">
    <property type="entry name" value="ABC TRANSPORTER PERMEASE YTRF"/>
    <property type="match status" value="1"/>
</dbReference>
<feature type="transmembrane region" description="Helical" evidence="7">
    <location>
        <begin position="339"/>
        <end position="365"/>
    </location>
</feature>
<protein>
    <recommendedName>
        <fullName evidence="12">ABC transporter permease</fullName>
    </recommendedName>
</protein>
<evidence type="ECO:0000313" key="10">
    <source>
        <dbReference type="EMBL" id="PIS07903.1"/>
    </source>
</evidence>
<dbReference type="GO" id="GO:0022857">
    <property type="term" value="F:transmembrane transporter activity"/>
    <property type="evidence" value="ECO:0007669"/>
    <property type="project" value="TreeGrafter"/>
</dbReference>
<feature type="transmembrane region" description="Helical" evidence="7">
    <location>
        <begin position="21"/>
        <end position="45"/>
    </location>
</feature>
<dbReference type="AlphaFoldDB" id="A0A2H0W728"/>
<proteinExistence type="inferred from homology"/>
<dbReference type="EMBL" id="PEZW01000008">
    <property type="protein sequence ID" value="PIS07903.1"/>
    <property type="molecule type" value="Genomic_DNA"/>
</dbReference>
<evidence type="ECO:0000259" key="8">
    <source>
        <dbReference type="Pfam" id="PF02687"/>
    </source>
</evidence>
<dbReference type="Pfam" id="PF02687">
    <property type="entry name" value="FtsX"/>
    <property type="match status" value="1"/>
</dbReference>
<keyword evidence="2" id="KW-1003">Cell membrane</keyword>
<evidence type="ECO:0000256" key="4">
    <source>
        <dbReference type="ARBA" id="ARBA00022989"/>
    </source>
</evidence>
<keyword evidence="3 7" id="KW-0812">Transmembrane</keyword>
<dbReference type="Pfam" id="PF12704">
    <property type="entry name" value="MacB_PCD"/>
    <property type="match status" value="1"/>
</dbReference>
<evidence type="ECO:0000256" key="6">
    <source>
        <dbReference type="ARBA" id="ARBA00038076"/>
    </source>
</evidence>
<evidence type="ECO:0000256" key="1">
    <source>
        <dbReference type="ARBA" id="ARBA00004651"/>
    </source>
</evidence>
<dbReference type="GO" id="GO:0005886">
    <property type="term" value="C:plasma membrane"/>
    <property type="evidence" value="ECO:0007669"/>
    <property type="project" value="UniProtKB-SubCell"/>
</dbReference>
<name>A0A2H0W728_9BACT</name>
<evidence type="ECO:0008006" key="12">
    <source>
        <dbReference type="Google" id="ProtNLM"/>
    </source>
</evidence>
<evidence type="ECO:0000256" key="3">
    <source>
        <dbReference type="ARBA" id="ARBA00022692"/>
    </source>
</evidence>
<gene>
    <name evidence="10" type="ORF">COT78_00950</name>
</gene>
<dbReference type="PANTHER" id="PTHR30572">
    <property type="entry name" value="MEMBRANE COMPONENT OF TRANSPORTER-RELATED"/>
    <property type="match status" value="1"/>
</dbReference>
<evidence type="ECO:0000313" key="11">
    <source>
        <dbReference type="Proteomes" id="UP000231382"/>
    </source>
</evidence>
<dbReference type="InterPro" id="IPR050250">
    <property type="entry name" value="Macrolide_Exporter_MacB"/>
</dbReference>
<evidence type="ECO:0000256" key="2">
    <source>
        <dbReference type="ARBA" id="ARBA00022475"/>
    </source>
</evidence>
<keyword evidence="5 7" id="KW-0472">Membrane</keyword>
<organism evidence="10 11">
    <name type="scientific">Candidatus Berkelbacteria bacterium CG10_big_fil_rev_8_21_14_0_10_43_13</name>
    <dbReference type="NCBI Taxonomy" id="1974514"/>
    <lineage>
        <taxon>Bacteria</taxon>
        <taxon>Candidatus Berkelbacteria</taxon>
    </lineage>
</organism>
<dbReference type="InterPro" id="IPR003838">
    <property type="entry name" value="ABC3_permease_C"/>
</dbReference>
<sequence length="474" mass="51233">MKFFDYFRLAFKNLSRQKSRTFLTITAITIGSLSLILMTSLIIGIRQSLINQFNDLGAFNLVTVIKDPNSLGSSLMGTNGDMSEGKLITDATVAEMKKLSNVTAASPILTVNANTMKLAGSDRKTWASVVAFDPSTAVFDVPLIAGRNITGSDMDKIVVGSRFLDDFKQNGKEKELIGQKVIFNSKMGGPGSGIDWGPAPEKPPANADESWYKSQSNKGIDIEAEIVGVANNGTVGDGANYINIAWARRLNTQVSWQWDDTATKNCQQSQNNNCQSLSTMKLTKQDNFADQGYASLMLKVDDTAKIGQVADKITKLGYGATTAQEMLDQINEIMTTVGIVLGIIAGISLFVAAIGIINTMVMATYERIREIGVMRACGATRAVIRRMFTFEAAWLGFIGGLCGLVLSYGIGQLAKVLAEKYVTNANIPLDNLGSFPWWLVVSVITFTTLIGLLSGLGPAIKAARLNPVDALRYE</sequence>
<evidence type="ECO:0000256" key="5">
    <source>
        <dbReference type="ARBA" id="ARBA00023136"/>
    </source>
</evidence>
<comment type="similarity">
    <text evidence="6">Belongs to the ABC-4 integral membrane protein family.</text>
</comment>
<feature type="domain" description="MacB-like periplasmic core" evidence="9">
    <location>
        <begin position="21"/>
        <end position="315"/>
    </location>
</feature>
<accession>A0A2H0W728</accession>